<proteinExistence type="predicted"/>
<reference evidence="2 3" key="1">
    <citation type="submission" date="2022-11" db="EMBL/GenBank/DDBJ databases">
        <title>Whole genome sequence of Eschrichtius robustus ER-17-0199.</title>
        <authorList>
            <person name="Bruniche-Olsen A."/>
            <person name="Black A.N."/>
            <person name="Fields C.J."/>
            <person name="Walden K."/>
            <person name="Dewoody J.A."/>
        </authorList>
    </citation>
    <scope>NUCLEOTIDE SEQUENCE [LARGE SCALE GENOMIC DNA]</scope>
    <source>
        <strain evidence="2">ER-17-0199</strain>
        <tissue evidence="2">Blubber</tissue>
    </source>
</reference>
<evidence type="ECO:0000313" key="2">
    <source>
        <dbReference type="EMBL" id="KAJ8783485.1"/>
    </source>
</evidence>
<dbReference type="EMBL" id="JAIQCJ010002084">
    <property type="protein sequence ID" value="KAJ8783485.1"/>
    <property type="molecule type" value="Genomic_DNA"/>
</dbReference>
<gene>
    <name evidence="2" type="ORF">J1605_009190</name>
</gene>
<evidence type="ECO:0000256" key="1">
    <source>
        <dbReference type="SAM" id="MobiDB-lite"/>
    </source>
</evidence>
<dbReference type="AlphaFoldDB" id="A0AB34GXW8"/>
<name>A0AB34GXW8_ESCRO</name>
<organism evidence="2 3">
    <name type="scientific">Eschrichtius robustus</name>
    <name type="common">California gray whale</name>
    <name type="synonym">Eschrichtius gibbosus</name>
    <dbReference type="NCBI Taxonomy" id="9764"/>
    <lineage>
        <taxon>Eukaryota</taxon>
        <taxon>Metazoa</taxon>
        <taxon>Chordata</taxon>
        <taxon>Craniata</taxon>
        <taxon>Vertebrata</taxon>
        <taxon>Euteleostomi</taxon>
        <taxon>Mammalia</taxon>
        <taxon>Eutheria</taxon>
        <taxon>Laurasiatheria</taxon>
        <taxon>Artiodactyla</taxon>
        <taxon>Whippomorpha</taxon>
        <taxon>Cetacea</taxon>
        <taxon>Mysticeti</taxon>
        <taxon>Eschrichtiidae</taxon>
        <taxon>Eschrichtius</taxon>
    </lineage>
</organism>
<sequence length="123" mass="12924">MASILLRSCRGRGPARLPPPRAAAPMGPGDSPLGGSRRSDPARSRGHAGRGLARPCSSAPPWPAGRRGTDLPGTDTFMVLRASCRVPRPFHVASGRSRCTWSLSDPSCDTEITHNAGLLGARM</sequence>
<dbReference type="Proteomes" id="UP001159641">
    <property type="component" value="Unassembled WGS sequence"/>
</dbReference>
<keyword evidence="3" id="KW-1185">Reference proteome</keyword>
<comment type="caution">
    <text evidence="2">The sequence shown here is derived from an EMBL/GenBank/DDBJ whole genome shotgun (WGS) entry which is preliminary data.</text>
</comment>
<protein>
    <submittedName>
        <fullName evidence="2">Uncharacterized protein</fullName>
    </submittedName>
</protein>
<feature type="region of interest" description="Disordered" evidence="1">
    <location>
        <begin position="1"/>
        <end position="73"/>
    </location>
</feature>
<evidence type="ECO:0000313" key="3">
    <source>
        <dbReference type="Proteomes" id="UP001159641"/>
    </source>
</evidence>
<accession>A0AB34GXW8</accession>